<protein>
    <submittedName>
        <fullName evidence="2">Uncharacterized protein</fullName>
    </submittedName>
</protein>
<accession>A0ABS3SY17</accession>
<name>A0ABS3SY17_9FLAO</name>
<proteinExistence type="predicted"/>
<feature type="compositionally biased region" description="Polar residues" evidence="1">
    <location>
        <begin position="19"/>
        <end position="33"/>
    </location>
</feature>
<gene>
    <name evidence="2" type="ORF">J4050_01400</name>
</gene>
<organism evidence="2 3">
    <name type="scientific">Winogradskyella pelagia</name>
    <dbReference type="NCBI Taxonomy" id="2819984"/>
    <lineage>
        <taxon>Bacteria</taxon>
        <taxon>Pseudomonadati</taxon>
        <taxon>Bacteroidota</taxon>
        <taxon>Flavobacteriia</taxon>
        <taxon>Flavobacteriales</taxon>
        <taxon>Flavobacteriaceae</taxon>
        <taxon>Winogradskyella</taxon>
    </lineage>
</organism>
<keyword evidence="3" id="KW-1185">Reference proteome</keyword>
<dbReference type="EMBL" id="JAGEVF010000001">
    <property type="protein sequence ID" value="MBO3115381.1"/>
    <property type="molecule type" value="Genomic_DNA"/>
</dbReference>
<dbReference type="Proteomes" id="UP000676776">
    <property type="component" value="Unassembled WGS sequence"/>
</dbReference>
<feature type="region of interest" description="Disordered" evidence="1">
    <location>
        <begin position="18"/>
        <end position="48"/>
    </location>
</feature>
<reference evidence="2 3" key="1">
    <citation type="submission" date="2021-03" db="EMBL/GenBank/DDBJ databases">
        <title>Winogradskyella sp. nov., isolated from costal sediment.</title>
        <authorList>
            <person name="Gao C."/>
        </authorList>
    </citation>
    <scope>NUCLEOTIDE SEQUENCE [LARGE SCALE GENOMIC DNA]</scope>
    <source>
        <strain evidence="2 3">DF17</strain>
    </source>
</reference>
<sequence length="48" mass="5779">MKPLQFLRKRLLREHADRWQQQATVANSKSKTPAKQKHQEEEDAFLFI</sequence>
<comment type="caution">
    <text evidence="2">The sequence shown here is derived from an EMBL/GenBank/DDBJ whole genome shotgun (WGS) entry which is preliminary data.</text>
</comment>
<evidence type="ECO:0000256" key="1">
    <source>
        <dbReference type="SAM" id="MobiDB-lite"/>
    </source>
</evidence>
<dbReference type="RefSeq" id="WP_208152149.1">
    <property type="nucleotide sequence ID" value="NZ_JAGEVF010000001.1"/>
</dbReference>
<evidence type="ECO:0000313" key="2">
    <source>
        <dbReference type="EMBL" id="MBO3115381.1"/>
    </source>
</evidence>
<evidence type="ECO:0000313" key="3">
    <source>
        <dbReference type="Proteomes" id="UP000676776"/>
    </source>
</evidence>